<dbReference type="PANTHER" id="PTHR34610">
    <property type="entry name" value="SSL7007 PROTEIN"/>
    <property type="match status" value="1"/>
</dbReference>
<dbReference type="InterPro" id="IPR029060">
    <property type="entry name" value="PIN-like_dom_sf"/>
</dbReference>
<organism evidence="2 3">
    <name type="scientific">Olivibacter ginsenosidimutans</name>
    <dbReference type="NCBI Taxonomy" id="1176537"/>
    <lineage>
        <taxon>Bacteria</taxon>
        <taxon>Pseudomonadati</taxon>
        <taxon>Bacteroidota</taxon>
        <taxon>Sphingobacteriia</taxon>
        <taxon>Sphingobacteriales</taxon>
        <taxon>Sphingobacteriaceae</taxon>
        <taxon>Olivibacter</taxon>
    </lineage>
</organism>
<comment type="caution">
    <text evidence="2">The sequence shown here is derived from an EMBL/GenBank/DDBJ whole genome shotgun (WGS) entry which is preliminary data.</text>
</comment>
<evidence type="ECO:0000259" key="1">
    <source>
        <dbReference type="Pfam" id="PF13470"/>
    </source>
</evidence>
<sequence>MTIVLDSNVLVAAIGTKNKFRPIWDAFLDSRFFIAVSEDILKEYEEILQRLAAPGVAPFIMGVFEESPEVIICQAYYKWNIITADPDDNKFFDIAVASNADFLVTNDHHFNIAKRLEFPKVNIITPKEFMEVLADGDAKT</sequence>
<reference evidence="3" key="1">
    <citation type="journal article" date="2019" name="Int. J. Syst. Evol. Microbiol.">
        <title>The Global Catalogue of Microorganisms (GCM) 10K type strain sequencing project: providing services to taxonomists for standard genome sequencing and annotation.</title>
        <authorList>
            <consortium name="The Broad Institute Genomics Platform"/>
            <consortium name="The Broad Institute Genome Sequencing Center for Infectious Disease"/>
            <person name="Wu L."/>
            <person name="Ma J."/>
        </authorList>
    </citation>
    <scope>NUCLEOTIDE SEQUENCE [LARGE SCALE GENOMIC DNA]</scope>
    <source>
        <strain evidence="3">JCM 18200</strain>
    </source>
</reference>
<dbReference type="SUPFAM" id="SSF88723">
    <property type="entry name" value="PIN domain-like"/>
    <property type="match status" value="1"/>
</dbReference>
<keyword evidence="3" id="KW-1185">Reference proteome</keyword>
<accession>A0ABP9AFP7</accession>
<dbReference type="InterPro" id="IPR002850">
    <property type="entry name" value="PIN_toxin-like"/>
</dbReference>
<evidence type="ECO:0000313" key="3">
    <source>
        <dbReference type="Proteomes" id="UP001501411"/>
    </source>
</evidence>
<dbReference type="InterPro" id="IPR002716">
    <property type="entry name" value="PIN_dom"/>
</dbReference>
<feature type="domain" description="PIN" evidence="1">
    <location>
        <begin position="3"/>
        <end position="109"/>
    </location>
</feature>
<dbReference type="Proteomes" id="UP001501411">
    <property type="component" value="Unassembled WGS sequence"/>
</dbReference>
<dbReference type="RefSeq" id="WP_345230113.1">
    <property type="nucleotide sequence ID" value="NZ_BAABIQ010000003.1"/>
</dbReference>
<dbReference type="EMBL" id="BAABIQ010000003">
    <property type="protein sequence ID" value="GAA4780820.1"/>
    <property type="molecule type" value="Genomic_DNA"/>
</dbReference>
<proteinExistence type="predicted"/>
<protein>
    <submittedName>
        <fullName evidence="2">Toxin-antitoxin system toxin component, PIN family</fullName>
    </submittedName>
</protein>
<evidence type="ECO:0000313" key="2">
    <source>
        <dbReference type="EMBL" id="GAA4780820.1"/>
    </source>
</evidence>
<name>A0ABP9AFP7_9SPHI</name>
<dbReference type="NCBIfam" id="TIGR00305">
    <property type="entry name" value="putative toxin-antitoxin system toxin component, PIN family"/>
    <property type="match status" value="1"/>
</dbReference>
<dbReference type="Pfam" id="PF13470">
    <property type="entry name" value="PIN_3"/>
    <property type="match status" value="1"/>
</dbReference>
<gene>
    <name evidence="2" type="ORF">GCM10023231_05000</name>
</gene>
<dbReference type="PANTHER" id="PTHR34610:SF3">
    <property type="entry name" value="SSL7007 PROTEIN"/>
    <property type="match status" value="1"/>
</dbReference>